<comment type="caution">
    <text evidence="2">The sequence shown here is derived from an EMBL/GenBank/DDBJ whole genome shotgun (WGS) entry which is preliminary data.</text>
</comment>
<sequence>MRYSLCLAATMLRALLSCCLLGLTLAAGYDAPQSCAPSQNTFTVTNTHVETAIDTVTVYDYFMNHKVLDVTSVVLVPSPLVPGQTVTPLPVGGVPTTTTTITSTLFSTKYQTMHATAVTTTTSRVVATKVQVVSTVTLTMTAVVPHPVTETLTTHDSVTALSTVTVTTETTSARVKIAARFSTLMATSEQVVPVPATTITTSTTTSTVEATVTLTNHELVTLCYSPMITYQH</sequence>
<keyword evidence="3" id="KW-1185">Reference proteome</keyword>
<keyword evidence="1" id="KW-0732">Signal</keyword>
<dbReference type="EMBL" id="VSRR010049039">
    <property type="protein sequence ID" value="MPC78662.1"/>
    <property type="molecule type" value="Genomic_DNA"/>
</dbReference>
<evidence type="ECO:0000313" key="2">
    <source>
        <dbReference type="EMBL" id="MPC78662.1"/>
    </source>
</evidence>
<evidence type="ECO:0000313" key="3">
    <source>
        <dbReference type="Proteomes" id="UP000324222"/>
    </source>
</evidence>
<evidence type="ECO:0000256" key="1">
    <source>
        <dbReference type="SAM" id="SignalP"/>
    </source>
</evidence>
<gene>
    <name evidence="2" type="ORF">E2C01_073156</name>
</gene>
<evidence type="ECO:0008006" key="4">
    <source>
        <dbReference type="Google" id="ProtNLM"/>
    </source>
</evidence>
<feature type="signal peptide" evidence="1">
    <location>
        <begin position="1"/>
        <end position="26"/>
    </location>
</feature>
<accession>A0A5B7I4G4</accession>
<proteinExistence type="predicted"/>
<reference evidence="2 3" key="1">
    <citation type="submission" date="2019-05" db="EMBL/GenBank/DDBJ databases">
        <title>Another draft genome of Portunus trituberculatus and its Hox gene families provides insights of decapod evolution.</title>
        <authorList>
            <person name="Jeong J.-H."/>
            <person name="Song I."/>
            <person name="Kim S."/>
            <person name="Choi T."/>
            <person name="Kim D."/>
            <person name="Ryu S."/>
            <person name="Kim W."/>
        </authorList>
    </citation>
    <scope>NUCLEOTIDE SEQUENCE [LARGE SCALE GENOMIC DNA]</scope>
    <source>
        <tissue evidence="2">Muscle</tissue>
    </source>
</reference>
<feature type="chain" id="PRO_5022676974" description="Zonadhesin" evidence="1">
    <location>
        <begin position="27"/>
        <end position="232"/>
    </location>
</feature>
<organism evidence="2 3">
    <name type="scientific">Portunus trituberculatus</name>
    <name type="common">Swimming crab</name>
    <name type="synonym">Neptunus trituberculatus</name>
    <dbReference type="NCBI Taxonomy" id="210409"/>
    <lineage>
        <taxon>Eukaryota</taxon>
        <taxon>Metazoa</taxon>
        <taxon>Ecdysozoa</taxon>
        <taxon>Arthropoda</taxon>
        <taxon>Crustacea</taxon>
        <taxon>Multicrustacea</taxon>
        <taxon>Malacostraca</taxon>
        <taxon>Eumalacostraca</taxon>
        <taxon>Eucarida</taxon>
        <taxon>Decapoda</taxon>
        <taxon>Pleocyemata</taxon>
        <taxon>Brachyura</taxon>
        <taxon>Eubrachyura</taxon>
        <taxon>Portunoidea</taxon>
        <taxon>Portunidae</taxon>
        <taxon>Portuninae</taxon>
        <taxon>Portunus</taxon>
    </lineage>
</organism>
<dbReference type="AlphaFoldDB" id="A0A5B7I4G4"/>
<protein>
    <recommendedName>
        <fullName evidence="4">Zonadhesin</fullName>
    </recommendedName>
</protein>
<dbReference type="Proteomes" id="UP000324222">
    <property type="component" value="Unassembled WGS sequence"/>
</dbReference>
<name>A0A5B7I4G4_PORTR</name>